<proteinExistence type="predicted"/>
<evidence type="ECO:0000259" key="5">
    <source>
        <dbReference type="PROSITE" id="PS50851"/>
    </source>
</evidence>
<evidence type="ECO:0000313" key="6">
    <source>
        <dbReference type="EMBL" id="BCZ45077.1"/>
    </source>
</evidence>
<dbReference type="PIRSF" id="PIRSF002867">
    <property type="entry name" value="CheV"/>
    <property type="match status" value="1"/>
</dbReference>
<comment type="function">
    <text evidence="2">May play the central regulatory role in sporulation. It may be an element of the effector pathway responsible for the activation of sporulation genes in response to nutritional stress. Spo0A may act in concert with spo0H (a sigma factor) to control the expression of some genes that are critical to the sporulation process.</text>
</comment>
<dbReference type="PROSITE" id="PS50110">
    <property type="entry name" value="RESPONSE_REGULATORY"/>
    <property type="match status" value="1"/>
</dbReference>
<dbReference type="Pfam" id="PF01584">
    <property type="entry name" value="CheW"/>
    <property type="match status" value="1"/>
</dbReference>
<dbReference type="Gene3D" id="2.40.50.180">
    <property type="entry name" value="CheA-289, Domain 4"/>
    <property type="match status" value="1"/>
</dbReference>
<dbReference type="PANTHER" id="PTHR47233:SF3">
    <property type="entry name" value="CHEMOTAXIS PROTEIN CHEV"/>
    <property type="match status" value="1"/>
</dbReference>
<sequence length="300" mass="33529">MNNNILLESGTGEVEVIEFIVNGNHYAINVVKVKEVIQMPKNGLTKLPDPKPEIAGLILCRDEIITLIDLKYIITKKITENVGTKIIICEFNKIKVSFNIDDVVGVHRIKWSEIRKPDDLSENSLAVGNILLDGKVLIMLDFEKIVTDICPSSGISADRLIEVEYKDRSDAKLVLADDSALIRRLLKDTLTKAGFKNLRIFDDGKQALDFLTRLAEEKGESFNKYAQILITDIEMPQMDGLTLTRMIKEDVVLKKLPVVIFSSLITAELKHKGESVGADAQLSKPEISELVDTIDRLLSI</sequence>
<reference evidence="7" key="1">
    <citation type="submission" date="2021-07" db="EMBL/GenBank/DDBJ databases">
        <title>Complete genome sequencing of a Clostridium isolate.</title>
        <authorList>
            <person name="Ueki A."/>
            <person name="Tonouchi A."/>
        </authorList>
    </citation>
    <scope>NUCLEOTIDE SEQUENCE [LARGE SCALE GENOMIC DNA]</scope>
    <source>
        <strain evidence="7">C5S11</strain>
    </source>
</reference>
<name>A0ABM7T2K7_9CLOT</name>
<gene>
    <name evidence="6" type="primary">chev</name>
    <name evidence="6" type="ORF">psyc5s11_11440</name>
</gene>
<dbReference type="InterPro" id="IPR036061">
    <property type="entry name" value="CheW-like_dom_sf"/>
</dbReference>
<protein>
    <recommendedName>
        <fullName evidence="1">Stage 0 sporulation protein A homolog</fullName>
    </recommendedName>
</protein>
<dbReference type="InterPro" id="IPR002545">
    <property type="entry name" value="CheW-lke_dom"/>
</dbReference>
<keyword evidence="3" id="KW-0597">Phosphoprotein</keyword>
<evidence type="ECO:0000256" key="1">
    <source>
        <dbReference type="ARBA" id="ARBA00018672"/>
    </source>
</evidence>
<feature type="domain" description="CheW-like" evidence="5">
    <location>
        <begin position="13"/>
        <end position="151"/>
    </location>
</feature>
<dbReference type="Pfam" id="PF00072">
    <property type="entry name" value="Response_reg"/>
    <property type="match status" value="1"/>
</dbReference>
<evidence type="ECO:0000256" key="3">
    <source>
        <dbReference type="PROSITE-ProRule" id="PRU00169"/>
    </source>
</evidence>
<accession>A0ABM7T2K7</accession>
<feature type="domain" description="Response regulatory" evidence="4">
    <location>
        <begin position="172"/>
        <end position="299"/>
    </location>
</feature>
<dbReference type="EMBL" id="AP024849">
    <property type="protein sequence ID" value="BCZ45077.1"/>
    <property type="molecule type" value="Genomic_DNA"/>
</dbReference>
<dbReference type="RefSeq" id="WP_224036703.1">
    <property type="nucleotide sequence ID" value="NZ_AP024849.1"/>
</dbReference>
<dbReference type="SUPFAM" id="SSF50341">
    <property type="entry name" value="CheW-like"/>
    <property type="match status" value="1"/>
</dbReference>
<feature type="modified residue" description="4-aspartylphosphate" evidence="3">
    <location>
        <position position="232"/>
    </location>
</feature>
<organism evidence="6 7">
    <name type="scientific">Clostridium gelidum</name>
    <dbReference type="NCBI Taxonomy" id="704125"/>
    <lineage>
        <taxon>Bacteria</taxon>
        <taxon>Bacillati</taxon>
        <taxon>Bacillota</taxon>
        <taxon>Clostridia</taxon>
        <taxon>Eubacteriales</taxon>
        <taxon>Clostridiaceae</taxon>
        <taxon>Clostridium</taxon>
    </lineage>
</organism>
<dbReference type="InterPro" id="IPR024181">
    <property type="entry name" value="Chemotax_regulator_CheV"/>
</dbReference>
<dbReference type="InterPro" id="IPR001789">
    <property type="entry name" value="Sig_transdc_resp-reg_receiver"/>
</dbReference>
<evidence type="ECO:0000256" key="2">
    <source>
        <dbReference type="ARBA" id="ARBA00024867"/>
    </source>
</evidence>
<dbReference type="SMART" id="SM00448">
    <property type="entry name" value="REC"/>
    <property type="match status" value="1"/>
</dbReference>
<dbReference type="InterPro" id="IPR011006">
    <property type="entry name" value="CheY-like_superfamily"/>
</dbReference>
<dbReference type="Gene3D" id="3.40.50.2300">
    <property type="match status" value="1"/>
</dbReference>
<evidence type="ECO:0000313" key="7">
    <source>
        <dbReference type="Proteomes" id="UP000824633"/>
    </source>
</evidence>
<dbReference type="SUPFAM" id="SSF52172">
    <property type="entry name" value="CheY-like"/>
    <property type="match status" value="1"/>
</dbReference>
<evidence type="ECO:0000259" key="4">
    <source>
        <dbReference type="PROSITE" id="PS50110"/>
    </source>
</evidence>
<keyword evidence="7" id="KW-1185">Reference proteome</keyword>
<dbReference type="PANTHER" id="PTHR47233">
    <property type="entry name" value="CHEMOTAXIS PROTEIN CHEV"/>
    <property type="match status" value="1"/>
</dbReference>
<dbReference type="PROSITE" id="PS50851">
    <property type="entry name" value="CHEW"/>
    <property type="match status" value="1"/>
</dbReference>
<dbReference type="SMART" id="SM00260">
    <property type="entry name" value="CheW"/>
    <property type="match status" value="1"/>
</dbReference>
<dbReference type="Proteomes" id="UP000824633">
    <property type="component" value="Chromosome"/>
</dbReference>
<dbReference type="Gene3D" id="2.30.30.40">
    <property type="entry name" value="SH3 Domains"/>
    <property type="match status" value="1"/>
</dbReference>